<dbReference type="GO" id="GO:0006777">
    <property type="term" value="P:Mo-molybdopterin cofactor biosynthetic process"/>
    <property type="evidence" value="ECO:0007669"/>
    <property type="project" value="UniProtKB-UniRule"/>
</dbReference>
<comment type="pathway">
    <text evidence="2">Cofactor biosynthesis; molybdopterin biosynthesis.</text>
</comment>
<dbReference type="InterPro" id="IPR012245">
    <property type="entry name" value="MoaB"/>
</dbReference>
<sequence length="176" mass="18964">MPIDPNRPFQALGIAILTASDTRTADTDSSGDLAESLCREAGHRIQARVIARDDLLALRRQFQHFIDDADVDVVIATGGTGVTGRDVCPEALAPLVSKPIPGFGELFRQLSYLEIGSSTIQSRAEAGVCSGTLIFLLPGSRGGVRLGLQEIVLPQLDSRNRPCSLAELLPRIRHEH</sequence>
<dbReference type="GO" id="GO:0005829">
    <property type="term" value="C:cytosol"/>
    <property type="evidence" value="ECO:0007669"/>
    <property type="project" value="TreeGrafter"/>
</dbReference>
<protein>
    <recommendedName>
        <fullName evidence="1 2">Molybdenum cofactor biosynthesis protein B</fullName>
    </recommendedName>
</protein>
<comment type="similarity">
    <text evidence="2">Belongs to the MoaB/Mog family.</text>
</comment>
<organism evidence="4 5">
    <name type="scientific">Acidithiobacillus caldus (strain ATCC 51756 / DSM 8584 / KU)</name>
    <dbReference type="NCBI Taxonomy" id="637389"/>
    <lineage>
        <taxon>Bacteria</taxon>
        <taxon>Pseudomonadati</taxon>
        <taxon>Pseudomonadota</taxon>
        <taxon>Acidithiobacillia</taxon>
        <taxon>Acidithiobacillales</taxon>
        <taxon>Acidithiobacillaceae</taxon>
        <taxon>Acidithiobacillus</taxon>
    </lineage>
</organism>
<comment type="function">
    <text evidence="2">May be involved in the biosynthesis of molybdopterin.</text>
</comment>
<dbReference type="Gene3D" id="3.40.980.10">
    <property type="entry name" value="MoaB/Mog-like domain"/>
    <property type="match status" value="1"/>
</dbReference>
<dbReference type="SUPFAM" id="SSF53218">
    <property type="entry name" value="Molybdenum cofactor biosynthesis proteins"/>
    <property type="match status" value="1"/>
</dbReference>
<dbReference type="PANTHER" id="PTHR43232">
    <property type="entry name" value="MOLYBDENUM COFACTOR BIOSYNTHESIS PROTEIN B"/>
    <property type="match status" value="1"/>
</dbReference>
<dbReference type="PIRSF" id="PIRSF006443">
    <property type="entry name" value="MoaB"/>
    <property type="match status" value="1"/>
</dbReference>
<gene>
    <name evidence="4" type="ORF">Acaty_c0019</name>
</gene>
<dbReference type="CDD" id="cd00886">
    <property type="entry name" value="MogA_MoaB"/>
    <property type="match status" value="1"/>
</dbReference>
<reference evidence="4 5" key="1">
    <citation type="journal article" date="2009" name="J. Bacteriol.">
        <title>Draft genome sequence of the extremely acidophilic bacterium Acidithiobacillus caldus ATCC 51756 reveals metabolic versatility in the genus Acidithiobacillus.</title>
        <authorList>
            <person name="Valdes J."/>
            <person name="Quatrini R."/>
            <person name="Hallberg K."/>
            <person name="Dopson M."/>
            <person name="Valenzuela P.D."/>
            <person name="Holmes D.S."/>
        </authorList>
    </citation>
    <scope>NUCLEOTIDE SEQUENCE [LARGE SCALE GENOMIC DNA]</scope>
    <source>
        <strain evidence="5">ATCC 51756 / DSM 8584 / KU</strain>
    </source>
</reference>
<name>A0A059ZVC4_ACICK</name>
<dbReference type="EMBL" id="CP005986">
    <property type="protein sequence ID" value="AIA53911.1"/>
    <property type="molecule type" value="Genomic_DNA"/>
</dbReference>
<dbReference type="RefSeq" id="WP_004869685.1">
    <property type="nucleotide sequence ID" value="NZ_CP005986.1"/>
</dbReference>
<dbReference type="InterPro" id="IPR001453">
    <property type="entry name" value="MoaB/Mog_dom"/>
</dbReference>
<dbReference type="AlphaFoldDB" id="A0A059ZVC4"/>
<proteinExistence type="inferred from homology"/>
<dbReference type="UniPathway" id="UPA00344"/>
<dbReference type="NCBIfam" id="TIGR00177">
    <property type="entry name" value="molyb_syn"/>
    <property type="match status" value="1"/>
</dbReference>
<feature type="domain" description="MoaB/Mog" evidence="3">
    <location>
        <begin position="15"/>
        <end position="159"/>
    </location>
</feature>
<evidence type="ECO:0000259" key="3">
    <source>
        <dbReference type="SMART" id="SM00852"/>
    </source>
</evidence>
<keyword evidence="2" id="KW-0501">Molybdenum cofactor biosynthesis</keyword>
<dbReference type="HOGENOM" id="CLU_077358_2_2_6"/>
<dbReference type="PANTHER" id="PTHR43232:SF2">
    <property type="entry name" value="MOLYBDENUM COFACTOR BIOSYNTHESIS PROTEIN B"/>
    <property type="match status" value="1"/>
</dbReference>
<accession>A0A059ZVC4</accession>
<evidence type="ECO:0000313" key="4">
    <source>
        <dbReference type="EMBL" id="AIA53911.1"/>
    </source>
</evidence>
<evidence type="ECO:0000256" key="2">
    <source>
        <dbReference type="PIRNR" id="PIRNR006443"/>
    </source>
</evidence>
<dbReference type="SMART" id="SM00852">
    <property type="entry name" value="MoCF_biosynth"/>
    <property type="match status" value="1"/>
</dbReference>
<dbReference type="KEGG" id="acz:Acaty_c0019"/>
<evidence type="ECO:0000313" key="5">
    <source>
        <dbReference type="Proteomes" id="UP000005522"/>
    </source>
</evidence>
<evidence type="ECO:0000256" key="1">
    <source>
        <dbReference type="ARBA" id="ARBA00015262"/>
    </source>
</evidence>
<dbReference type="Pfam" id="PF00994">
    <property type="entry name" value="MoCF_biosynth"/>
    <property type="match status" value="1"/>
</dbReference>
<dbReference type="Proteomes" id="UP000005522">
    <property type="component" value="Chromosome"/>
</dbReference>
<dbReference type="InterPro" id="IPR036425">
    <property type="entry name" value="MoaB/Mog-like_dom_sf"/>
</dbReference>
<dbReference type="eggNOG" id="COG0521">
    <property type="taxonomic scope" value="Bacteria"/>
</dbReference>